<sequence>LQCDDTDSLGLTDLQLTNSFTTMWLDVAMPVEFSVAVSCTASNCSALTNSQVNFQLELAVFDHETDQSTVLATIATNSDTEAYSGDGLQSDLTGRRADVTFTTELTLTSASCSDGAEHSFQLTVKDASGSEDTWTDNNMIRVPIPRVFCDSSAPSVDFSGNTFEVNNNNELPLNSPVYFT</sequence>
<evidence type="ECO:0000313" key="1">
    <source>
        <dbReference type="EMBL" id="CAH1772462.1"/>
    </source>
</evidence>
<proteinExistence type="predicted"/>
<keyword evidence="2" id="KW-1185">Reference proteome</keyword>
<dbReference type="AlphaFoldDB" id="A0A8J1YB68"/>
<evidence type="ECO:0000313" key="2">
    <source>
        <dbReference type="Proteomes" id="UP000749559"/>
    </source>
</evidence>
<dbReference type="Proteomes" id="UP000749559">
    <property type="component" value="Unassembled WGS sequence"/>
</dbReference>
<reference evidence="1" key="1">
    <citation type="submission" date="2022-03" db="EMBL/GenBank/DDBJ databases">
        <authorList>
            <person name="Martin C."/>
        </authorList>
    </citation>
    <scope>NUCLEOTIDE SEQUENCE</scope>
</reference>
<name>A0A8J1YB68_OWEFU</name>
<gene>
    <name evidence="1" type="ORF">OFUS_LOCUS226</name>
</gene>
<comment type="caution">
    <text evidence="1">The sequence shown here is derived from an EMBL/GenBank/DDBJ whole genome shotgun (WGS) entry which is preliminary data.</text>
</comment>
<protein>
    <submittedName>
        <fullName evidence="1">Uncharacterized protein</fullName>
    </submittedName>
</protein>
<accession>A0A8J1YB68</accession>
<organism evidence="1 2">
    <name type="scientific">Owenia fusiformis</name>
    <name type="common">Polychaete worm</name>
    <dbReference type="NCBI Taxonomy" id="6347"/>
    <lineage>
        <taxon>Eukaryota</taxon>
        <taxon>Metazoa</taxon>
        <taxon>Spiralia</taxon>
        <taxon>Lophotrochozoa</taxon>
        <taxon>Annelida</taxon>
        <taxon>Polychaeta</taxon>
        <taxon>Sedentaria</taxon>
        <taxon>Canalipalpata</taxon>
        <taxon>Sabellida</taxon>
        <taxon>Oweniida</taxon>
        <taxon>Oweniidae</taxon>
        <taxon>Owenia</taxon>
    </lineage>
</organism>
<feature type="non-terminal residue" evidence="1">
    <location>
        <position position="1"/>
    </location>
</feature>
<dbReference type="EMBL" id="CAIIXF020000001">
    <property type="protein sequence ID" value="CAH1772462.1"/>
    <property type="molecule type" value="Genomic_DNA"/>
</dbReference>
<feature type="non-terminal residue" evidence="1">
    <location>
        <position position="180"/>
    </location>
</feature>